<keyword evidence="4" id="KW-0808">Transferase</keyword>
<evidence type="ECO:0000256" key="5">
    <source>
        <dbReference type="ARBA" id="ARBA00022777"/>
    </source>
</evidence>
<organism evidence="12 13">
    <name type="scientific">Panacagrimonas perspica</name>
    <dbReference type="NCBI Taxonomy" id="381431"/>
    <lineage>
        <taxon>Bacteria</taxon>
        <taxon>Pseudomonadati</taxon>
        <taxon>Pseudomonadota</taxon>
        <taxon>Gammaproteobacteria</taxon>
        <taxon>Nevskiales</taxon>
        <taxon>Nevskiaceae</taxon>
        <taxon>Panacagrimonas</taxon>
    </lineage>
</organism>
<reference evidence="12 13" key="1">
    <citation type="submission" date="2019-03" db="EMBL/GenBank/DDBJ databases">
        <title>Genomic Encyclopedia of Type Strains, Phase IV (KMG-IV): sequencing the most valuable type-strain genomes for metagenomic binning, comparative biology and taxonomic classification.</title>
        <authorList>
            <person name="Goeker M."/>
        </authorList>
    </citation>
    <scope>NUCLEOTIDE SEQUENCE [LARGE SCALE GENOMIC DNA]</scope>
    <source>
        <strain evidence="12 13">DSM 26377</strain>
    </source>
</reference>
<accession>A0A4R7PEW2</accession>
<evidence type="ECO:0000256" key="1">
    <source>
        <dbReference type="ARBA" id="ARBA00000085"/>
    </source>
</evidence>
<evidence type="ECO:0000313" key="13">
    <source>
        <dbReference type="Proteomes" id="UP000295341"/>
    </source>
</evidence>
<dbReference type="InterPro" id="IPR000700">
    <property type="entry name" value="PAS-assoc_C"/>
</dbReference>
<dbReference type="PROSITE" id="PS50110">
    <property type="entry name" value="RESPONSE_REGULATORY"/>
    <property type="match status" value="1"/>
</dbReference>
<dbReference type="InterPro" id="IPR003661">
    <property type="entry name" value="HisK_dim/P_dom"/>
</dbReference>
<keyword evidence="7" id="KW-0175">Coiled coil</keyword>
<dbReference type="RefSeq" id="WP_133881190.1">
    <property type="nucleotide sequence ID" value="NZ_MWIN01000001.1"/>
</dbReference>
<dbReference type="Gene3D" id="2.10.70.100">
    <property type="match status" value="1"/>
</dbReference>
<dbReference type="SMART" id="SM00388">
    <property type="entry name" value="HisKA"/>
    <property type="match status" value="1"/>
</dbReference>
<evidence type="ECO:0000259" key="9">
    <source>
        <dbReference type="PROSITE" id="PS50110"/>
    </source>
</evidence>
<feature type="coiled-coil region" evidence="7">
    <location>
        <begin position="8"/>
        <end position="35"/>
    </location>
</feature>
<dbReference type="Pfam" id="PF00512">
    <property type="entry name" value="HisKA"/>
    <property type="match status" value="1"/>
</dbReference>
<dbReference type="GO" id="GO:0009927">
    <property type="term" value="F:histidine phosphotransfer kinase activity"/>
    <property type="evidence" value="ECO:0007669"/>
    <property type="project" value="TreeGrafter"/>
</dbReference>
<dbReference type="InterPro" id="IPR005467">
    <property type="entry name" value="His_kinase_dom"/>
</dbReference>
<comment type="caution">
    <text evidence="12">The sequence shown here is derived from an EMBL/GenBank/DDBJ whole genome shotgun (WGS) entry which is preliminary data.</text>
</comment>
<dbReference type="OrthoDB" id="9808408at2"/>
<evidence type="ECO:0000259" key="10">
    <source>
        <dbReference type="PROSITE" id="PS50112"/>
    </source>
</evidence>
<dbReference type="Gene3D" id="3.30.450.20">
    <property type="entry name" value="PAS domain"/>
    <property type="match status" value="3"/>
</dbReference>
<dbReference type="InterPro" id="IPR011006">
    <property type="entry name" value="CheY-like_superfamily"/>
</dbReference>
<dbReference type="InterPro" id="IPR004358">
    <property type="entry name" value="Sig_transdc_His_kin-like_C"/>
</dbReference>
<dbReference type="SUPFAM" id="SSF55874">
    <property type="entry name" value="ATPase domain of HSP90 chaperone/DNA topoisomerase II/histidine kinase"/>
    <property type="match status" value="1"/>
</dbReference>
<dbReference type="Pfam" id="PF00072">
    <property type="entry name" value="Response_reg"/>
    <property type="match status" value="1"/>
</dbReference>
<comment type="catalytic activity">
    <reaction evidence="1">
        <text>ATP + protein L-histidine = ADP + protein N-phospho-L-histidine.</text>
        <dbReference type="EC" id="2.7.13.3"/>
    </reaction>
</comment>
<dbReference type="PANTHER" id="PTHR43047">
    <property type="entry name" value="TWO-COMPONENT HISTIDINE PROTEIN KINASE"/>
    <property type="match status" value="1"/>
</dbReference>
<dbReference type="GO" id="GO:0005886">
    <property type="term" value="C:plasma membrane"/>
    <property type="evidence" value="ECO:0007669"/>
    <property type="project" value="UniProtKB-ARBA"/>
</dbReference>
<dbReference type="Gene3D" id="3.40.50.2300">
    <property type="match status" value="1"/>
</dbReference>
<evidence type="ECO:0000256" key="2">
    <source>
        <dbReference type="ARBA" id="ARBA00012438"/>
    </source>
</evidence>
<dbReference type="InterPro" id="IPR035965">
    <property type="entry name" value="PAS-like_dom_sf"/>
</dbReference>
<dbReference type="PANTHER" id="PTHR43047:SF72">
    <property type="entry name" value="OSMOSENSING HISTIDINE PROTEIN KINASE SLN1"/>
    <property type="match status" value="1"/>
</dbReference>
<feature type="domain" description="Response regulatory" evidence="9">
    <location>
        <begin position="694"/>
        <end position="810"/>
    </location>
</feature>
<dbReference type="GO" id="GO:0000155">
    <property type="term" value="F:phosphorelay sensor kinase activity"/>
    <property type="evidence" value="ECO:0007669"/>
    <property type="project" value="InterPro"/>
</dbReference>
<dbReference type="CDD" id="cd17580">
    <property type="entry name" value="REC_2_DhkD-like"/>
    <property type="match status" value="1"/>
</dbReference>
<evidence type="ECO:0000256" key="6">
    <source>
        <dbReference type="PROSITE-ProRule" id="PRU00169"/>
    </source>
</evidence>
<dbReference type="Pfam" id="PF08448">
    <property type="entry name" value="PAS_4"/>
    <property type="match status" value="2"/>
</dbReference>
<dbReference type="PROSITE" id="PS50109">
    <property type="entry name" value="HIS_KIN"/>
    <property type="match status" value="1"/>
</dbReference>
<feature type="domain" description="Histidine kinase" evidence="8">
    <location>
        <begin position="454"/>
        <end position="672"/>
    </location>
</feature>
<dbReference type="InterPro" id="IPR000014">
    <property type="entry name" value="PAS"/>
</dbReference>
<keyword evidence="3 6" id="KW-0597">Phosphoprotein</keyword>
<dbReference type="Pfam" id="PF08447">
    <property type="entry name" value="PAS_3"/>
    <property type="match status" value="1"/>
</dbReference>
<dbReference type="InterPro" id="IPR003594">
    <property type="entry name" value="HATPase_dom"/>
</dbReference>
<dbReference type="SMART" id="SM00448">
    <property type="entry name" value="REC"/>
    <property type="match status" value="1"/>
</dbReference>
<dbReference type="InterPro" id="IPR013655">
    <property type="entry name" value="PAS_fold_3"/>
</dbReference>
<feature type="domain" description="PAS" evidence="10">
    <location>
        <begin position="190"/>
        <end position="261"/>
    </location>
</feature>
<feature type="domain" description="PAC" evidence="11">
    <location>
        <begin position="264"/>
        <end position="316"/>
    </location>
</feature>
<dbReference type="FunFam" id="3.30.565.10:FF:000006">
    <property type="entry name" value="Sensor histidine kinase WalK"/>
    <property type="match status" value="1"/>
</dbReference>
<dbReference type="Pfam" id="PF02518">
    <property type="entry name" value="HATPase_c"/>
    <property type="match status" value="1"/>
</dbReference>
<evidence type="ECO:0000313" key="12">
    <source>
        <dbReference type="EMBL" id="TDU32708.1"/>
    </source>
</evidence>
<dbReference type="SUPFAM" id="SSF52172">
    <property type="entry name" value="CheY-like"/>
    <property type="match status" value="1"/>
</dbReference>
<dbReference type="SUPFAM" id="SSF55785">
    <property type="entry name" value="PYP-like sensor domain (PAS domain)"/>
    <property type="match status" value="3"/>
</dbReference>
<gene>
    <name evidence="12" type="ORF">DFR24_2108</name>
</gene>
<dbReference type="Gene3D" id="3.30.565.10">
    <property type="entry name" value="Histidine kinase-like ATPase, C-terminal domain"/>
    <property type="match status" value="1"/>
</dbReference>
<dbReference type="CDD" id="cd00082">
    <property type="entry name" value="HisKA"/>
    <property type="match status" value="1"/>
</dbReference>
<dbReference type="SUPFAM" id="SSF47384">
    <property type="entry name" value="Homodimeric domain of signal transducing histidine kinase"/>
    <property type="match status" value="1"/>
</dbReference>
<feature type="domain" description="PAC" evidence="11">
    <location>
        <begin position="392"/>
        <end position="443"/>
    </location>
</feature>
<dbReference type="InterPro" id="IPR036890">
    <property type="entry name" value="HATPase_C_sf"/>
</dbReference>
<dbReference type="InterPro" id="IPR013656">
    <property type="entry name" value="PAS_4"/>
</dbReference>
<dbReference type="AlphaFoldDB" id="A0A4R7PEW2"/>
<dbReference type="EC" id="2.7.13.3" evidence="2"/>
<protein>
    <recommendedName>
        <fullName evidence="2">histidine kinase</fullName>
        <ecNumber evidence="2">2.7.13.3</ecNumber>
    </recommendedName>
</protein>
<feature type="modified residue" description="4-aspartylphosphate" evidence="6">
    <location>
        <position position="743"/>
    </location>
</feature>
<dbReference type="Gene3D" id="1.10.287.130">
    <property type="match status" value="1"/>
</dbReference>
<dbReference type="PRINTS" id="PR00344">
    <property type="entry name" value="BCTRLSENSOR"/>
</dbReference>
<dbReference type="NCBIfam" id="TIGR00229">
    <property type="entry name" value="sensory_box"/>
    <property type="match status" value="2"/>
</dbReference>
<evidence type="ECO:0000259" key="11">
    <source>
        <dbReference type="PROSITE" id="PS50113"/>
    </source>
</evidence>
<feature type="domain" description="PAS" evidence="10">
    <location>
        <begin position="56"/>
        <end position="108"/>
    </location>
</feature>
<dbReference type="SMART" id="SM00086">
    <property type="entry name" value="PAC"/>
    <property type="match status" value="3"/>
</dbReference>
<dbReference type="InterPro" id="IPR001789">
    <property type="entry name" value="Sig_transdc_resp-reg_receiver"/>
</dbReference>
<proteinExistence type="predicted"/>
<evidence type="ECO:0000256" key="7">
    <source>
        <dbReference type="SAM" id="Coils"/>
    </source>
</evidence>
<dbReference type="SMART" id="SM00387">
    <property type="entry name" value="HATPase_c"/>
    <property type="match status" value="1"/>
</dbReference>
<dbReference type="PROSITE" id="PS50113">
    <property type="entry name" value="PAC"/>
    <property type="match status" value="2"/>
</dbReference>
<keyword evidence="13" id="KW-1185">Reference proteome</keyword>
<dbReference type="CDD" id="cd00130">
    <property type="entry name" value="PAS"/>
    <property type="match status" value="3"/>
</dbReference>
<dbReference type="SMART" id="SM00091">
    <property type="entry name" value="PAS"/>
    <property type="match status" value="2"/>
</dbReference>
<dbReference type="EMBL" id="SOBT01000008">
    <property type="protein sequence ID" value="TDU32708.1"/>
    <property type="molecule type" value="Genomic_DNA"/>
</dbReference>
<keyword evidence="5" id="KW-0418">Kinase</keyword>
<dbReference type="InterPro" id="IPR001610">
    <property type="entry name" value="PAC"/>
</dbReference>
<dbReference type="InterPro" id="IPR036097">
    <property type="entry name" value="HisK_dim/P_sf"/>
</dbReference>
<name>A0A4R7PEW2_9GAMM</name>
<dbReference type="Proteomes" id="UP000295341">
    <property type="component" value="Unassembled WGS sequence"/>
</dbReference>
<evidence type="ECO:0000256" key="4">
    <source>
        <dbReference type="ARBA" id="ARBA00022679"/>
    </source>
</evidence>
<sequence length="813" mass="90572">MNSDDQTEARLLRENADLKIRLEEAEDTLAAIRRGDVDALIVGDDIYTLDSAHTAATRLRKDVLAQMQDAVIAFDHLGHIIFMNPAAERRYGQSASETLGRTRNELFEEQWPSADAEQVSQAALQRDGVHRAQSVHRCRNGERIDVETTVTRLDVAEGQAFGELLVVRDISARIRAERTLQIAVKELARRERQFATIVENSPDIYSRVDPQHRHVYVSPAVEPYAGRSVEHLLGKTLAEWGAGPAVHEQWERALRTAFDGGQKSRMRTRFTDARGLRHVFDARLIPELAENGSVESVLSIATDITEQEMIDTALRDSQARLRFALDFASIGEWDLDLTNDVAVHSLRHDRCFGYAEPIAKWSYEHFLAHIHPDDRGRVAQSFDSSVAAGSEWRVECRVVWPDQTLHWVQAGGSLYVSPDGTRHMMGIIADVTDRRAAEEALREADRRKDDFLATLAHELRNPLAPIRNALQILRLTSDPAKQLKWRDIIERQLQQMVHLVDDLLDVSRISKGKVELRRELVDIADVLRAAVETSRPLIDENKHRLDMRLPEPATMFVNADSTRLCQIVANLLNNSAKYTPEGGSISLTAERNGNNVIICVRDSGVGIRQDLLPRVFDMFTQVERSIERAQGGLGIGLALVKTLVLMHGGSVSAHSDGPGLGSTFIVQLPLSNISTHISASEHEQGPDRRATELMVLVVDDNMDSAHTLAELLQLWGYRTCTAYDGPGAVAAADSNRPAVAVLDIGLPGINGLDVARRIREQPWGRDMVLVALSGWGQGSDRIKTAQAGFDHHFVKPVDIRRLAKVLEESRSDP</sequence>
<dbReference type="PROSITE" id="PS50112">
    <property type="entry name" value="PAS"/>
    <property type="match status" value="2"/>
</dbReference>
<evidence type="ECO:0000256" key="3">
    <source>
        <dbReference type="ARBA" id="ARBA00022553"/>
    </source>
</evidence>
<evidence type="ECO:0000259" key="8">
    <source>
        <dbReference type="PROSITE" id="PS50109"/>
    </source>
</evidence>